<feature type="compositionally biased region" description="Low complexity" evidence="1">
    <location>
        <begin position="634"/>
        <end position="648"/>
    </location>
</feature>
<feature type="compositionally biased region" description="Basic and acidic residues" evidence="1">
    <location>
        <begin position="459"/>
        <end position="472"/>
    </location>
</feature>
<comment type="caution">
    <text evidence="2">The sequence shown here is derived from an EMBL/GenBank/DDBJ whole genome shotgun (WGS) entry which is preliminary data.</text>
</comment>
<evidence type="ECO:0000313" key="3">
    <source>
        <dbReference type="Proteomes" id="UP001174691"/>
    </source>
</evidence>
<dbReference type="AlphaFoldDB" id="A0AA38W1E1"/>
<feature type="region of interest" description="Disordered" evidence="1">
    <location>
        <begin position="355"/>
        <end position="717"/>
    </location>
</feature>
<dbReference type="Proteomes" id="UP001174691">
    <property type="component" value="Unassembled WGS sequence"/>
</dbReference>
<proteinExistence type="predicted"/>
<dbReference type="EMBL" id="JANBVN010000007">
    <property type="protein sequence ID" value="KAJ9165003.1"/>
    <property type="molecule type" value="Genomic_DNA"/>
</dbReference>
<feature type="compositionally biased region" description="Basic and acidic residues" evidence="1">
    <location>
        <begin position="130"/>
        <end position="165"/>
    </location>
</feature>
<organism evidence="2 3">
    <name type="scientific">Coniochaeta hoffmannii</name>
    <dbReference type="NCBI Taxonomy" id="91930"/>
    <lineage>
        <taxon>Eukaryota</taxon>
        <taxon>Fungi</taxon>
        <taxon>Dikarya</taxon>
        <taxon>Ascomycota</taxon>
        <taxon>Pezizomycotina</taxon>
        <taxon>Sordariomycetes</taxon>
        <taxon>Sordariomycetidae</taxon>
        <taxon>Coniochaetales</taxon>
        <taxon>Coniochaetaceae</taxon>
        <taxon>Coniochaeta</taxon>
    </lineage>
</organism>
<name>A0AA38W1E1_9PEZI</name>
<feature type="compositionally biased region" description="Low complexity" evidence="1">
    <location>
        <begin position="606"/>
        <end position="622"/>
    </location>
</feature>
<feature type="compositionally biased region" description="Polar residues" evidence="1">
    <location>
        <begin position="623"/>
        <end position="633"/>
    </location>
</feature>
<reference evidence="2" key="1">
    <citation type="submission" date="2022-07" db="EMBL/GenBank/DDBJ databases">
        <title>Fungi with potential for degradation of polypropylene.</title>
        <authorList>
            <person name="Gostincar C."/>
        </authorList>
    </citation>
    <scope>NUCLEOTIDE SEQUENCE</scope>
    <source>
        <strain evidence="2">EXF-13287</strain>
    </source>
</reference>
<feature type="region of interest" description="Disordered" evidence="1">
    <location>
        <begin position="109"/>
        <end position="165"/>
    </location>
</feature>
<feature type="compositionally biased region" description="Basic and acidic residues" evidence="1">
    <location>
        <begin position="256"/>
        <end position="265"/>
    </location>
</feature>
<evidence type="ECO:0000256" key="1">
    <source>
        <dbReference type="SAM" id="MobiDB-lite"/>
    </source>
</evidence>
<accession>A0AA38W1E1</accession>
<protein>
    <recommendedName>
        <fullName evidence="4">Carboxylesterase family protein</fullName>
    </recommendedName>
</protein>
<feature type="compositionally biased region" description="Basic and acidic residues" evidence="1">
    <location>
        <begin position="649"/>
        <end position="695"/>
    </location>
</feature>
<feature type="compositionally biased region" description="Polar residues" evidence="1">
    <location>
        <begin position="486"/>
        <end position="503"/>
    </location>
</feature>
<feature type="compositionally biased region" description="Low complexity" evidence="1">
    <location>
        <begin position="559"/>
        <end position="588"/>
    </location>
</feature>
<gene>
    <name evidence="2" type="ORF">NKR19_g756</name>
</gene>
<feature type="region of interest" description="Disordered" evidence="1">
    <location>
        <begin position="244"/>
        <end position="304"/>
    </location>
</feature>
<keyword evidence="3" id="KW-1185">Reference proteome</keyword>
<feature type="compositionally biased region" description="Polar residues" evidence="1">
    <location>
        <begin position="366"/>
        <end position="380"/>
    </location>
</feature>
<sequence length="717" mass="76441">MPLVESYSHGLKAMATQGTPAKLPLVEDWNIYTELAEHSDDYGIVEDTGDAAASVTSPAPQVSSQKQPALNETDGNNIVSRPFPDDPDDLAAQLENFHIVTPGKINKTRGLKPRPTIDLSTFACPSEDPESSKIPREAEGLTPAKRDIETSGDSPKHSLLAERDNGGIPADSTQWAKHTAQEFDYVLTIPALTTEAADASSNDTSPTEAQKQVKEIRFGCNLITGLPLESENAESELVQTMPGLLSTPTSKVSSAKVDKQQESGDHGPSPSLELLFPSDNHDVGQGGVIQRGSSRRTSEVHGDDRDDVFDEIDEIMSRTPAASPSSRIEDSVEALDKLEEQIEAMNSLTQLERVVSTQAPKGPAANLQSSTAAKRTQPNAAKQGARSVASTVGDKPAGGRATVRHSIAVAPSKQVEKTVAAQAGASKRLSAVSRPASLAPPKPLVRSSKPPTVSTFKLSSEETTRRLKEKTLARQSMSMPPPARNPSRTASPAKPNTATSTKPATRPFELPSAEITRRKQEEREAKLKAEQEEERKRRQFKARPVPASVVAGGTFPRHTAASRARLSLKASTAAEAAAATASTATPSTTKRHSTMGPGMSSRPSITGSTATSSASRGRASSTLSPSTAGLSRATSTSAGSVRGSSVSAEEMREQKMRGKEIFKRESSFVSEKERERRSREEAAKRAREEAAERSKMAAKQWAAKQKARRAATVGAAT</sequence>
<evidence type="ECO:0000313" key="2">
    <source>
        <dbReference type="EMBL" id="KAJ9165003.1"/>
    </source>
</evidence>
<feature type="region of interest" description="Disordered" evidence="1">
    <location>
        <begin position="54"/>
        <end position="74"/>
    </location>
</feature>
<feature type="compositionally biased region" description="Polar residues" evidence="1">
    <location>
        <begin position="449"/>
        <end position="458"/>
    </location>
</feature>
<evidence type="ECO:0008006" key="4">
    <source>
        <dbReference type="Google" id="ProtNLM"/>
    </source>
</evidence>
<feature type="compositionally biased region" description="Basic and acidic residues" evidence="1">
    <location>
        <begin position="515"/>
        <end position="536"/>
    </location>
</feature>